<keyword evidence="2" id="KW-1185">Reference proteome</keyword>
<gene>
    <name evidence="1" type="ORF">Patl1_07248</name>
</gene>
<name>A0ACC1AI14_9ROSI</name>
<reference evidence="2" key="1">
    <citation type="journal article" date="2023" name="G3 (Bethesda)">
        <title>Genome assembly and association tests identify interacting loci associated with vigor, precocity, and sex in interspecific pistachio rootstocks.</title>
        <authorList>
            <person name="Palmer W."/>
            <person name="Jacygrad E."/>
            <person name="Sagayaradj S."/>
            <person name="Cavanaugh K."/>
            <person name="Han R."/>
            <person name="Bertier L."/>
            <person name="Beede B."/>
            <person name="Kafkas S."/>
            <person name="Golino D."/>
            <person name="Preece J."/>
            <person name="Michelmore R."/>
        </authorList>
    </citation>
    <scope>NUCLEOTIDE SEQUENCE [LARGE SCALE GENOMIC DNA]</scope>
</reference>
<comment type="caution">
    <text evidence="1">The sequence shown here is derived from an EMBL/GenBank/DDBJ whole genome shotgun (WGS) entry which is preliminary data.</text>
</comment>
<organism evidence="1 2">
    <name type="scientific">Pistacia atlantica</name>
    <dbReference type="NCBI Taxonomy" id="434234"/>
    <lineage>
        <taxon>Eukaryota</taxon>
        <taxon>Viridiplantae</taxon>
        <taxon>Streptophyta</taxon>
        <taxon>Embryophyta</taxon>
        <taxon>Tracheophyta</taxon>
        <taxon>Spermatophyta</taxon>
        <taxon>Magnoliopsida</taxon>
        <taxon>eudicotyledons</taxon>
        <taxon>Gunneridae</taxon>
        <taxon>Pentapetalae</taxon>
        <taxon>rosids</taxon>
        <taxon>malvids</taxon>
        <taxon>Sapindales</taxon>
        <taxon>Anacardiaceae</taxon>
        <taxon>Pistacia</taxon>
    </lineage>
</organism>
<accession>A0ACC1AI14</accession>
<dbReference type="EMBL" id="CM047906">
    <property type="protein sequence ID" value="KAJ0086318.1"/>
    <property type="molecule type" value="Genomic_DNA"/>
</dbReference>
<sequence>MAVAATLCKRFARELRVVTVSVNYRLAPEHRFPCQQEDGVDVLNFIDTTNIEGFPACANFKHCFIAGDSAGGSLAHQVTLEAIQNNFQKRTDWMWKAFLLEGSNRDHPAANVFGPNAIDISGLNFPATVVVVGGLDTSQDWQKRYYEGLKKSGKEAYMIEYPNAVHSFYGHPELSKSSMLIEEKVLNGRPWTFDRALIAIQRVDISTPSNASCFTHEPFWVQLHNMPFVAMNNDYGVQLASAIGKVLEMDVGENDRSIEYFHSPPMAAGGDTMGTYVNSDQKDSEADFQVIVKEGSNSIQTDSATDTLYGKDCLPGQLSKKDVENISSINSPIISANNGSTQDSLPETNALIEDVMAQDWQEAPPHQIMTATPQISEISSQAMHPGGFKRPTWKRKARGINHINVEEVRELHHWVKTKCPDFVFLMETKCNRNKLELIRNKIGFSCSFVVESRGASGGIAMLWKDDKEVDLVSYTQLHISIIVNQLTANQKFILTGFNGHPDASKRIGSWNLLRELKAQLNMAWLCIGDFNEICRQYEKFRAADRPYRQMENFREALLDCDLSEIPFNGDFFTWNNGREGWYFTKEKLDKGFGNKAWFELFLDCVVNSLSVSSSDRKLIFIQIRGELETEIRKHRPFRYEAGWDNRVECGELIQREWLCILNPNSSLPDKLSQLKHLEDTNRGDKKVELQQLKQEIDGLLEEDDIKWKQRAKQQWLKDGDRHTKFFHLCANQRRKSNVIKQISSDDGRLANKPEEVSNLFQLFYQSLFSSSMPERIEDYRLITDNAIVAFEVMHTMNTSLKGKDGYMALKLDMSKAYDRLEWSFLQAVLLKMGFSPTWIKVIMNCLSSVTYSVLINGIPQKPFKPSRGIRQGDPLSPYLFIIGVEALSRLIQDAEDRGVIKGVPMGCSKMSISHLFYADDCFLFCKANHYEWNSKNTRGDVKQQIIQVAGVKSSHPYDRYLGLPTLIGRDRKRGFQHILDRVRGKLSNWKMKYLSQAGKETLLKAAIQALPTYSMGNDESRIHWCSGDKMKLSKSNGGLGFRDLELFNLAMLAKQGWRLLHYPNSFVARVLSAKYYPEGYFLEAKVKRTSSFIWRSVMAARPVLESGLMWRIGDGSKARIWQDKWLPSSSSFKIQSQCLVNTICQIPISVFNRPDKLVWRCSQNGLFSVRSAYHLQVESQLSSRGQSFSAANENKKWKKLWKLPITNAEKLFLWKACQDILPTKCNLFKKRVIEDPFCPFCCSEEENVLHALWGCVAAKDIWSSCSLTFQKMNNNFINFRELVMVFLSELEEKHLAEFGVVVSKIWQRRNEFTFKQHLSTPSQIIHHTTQELDMLNSLHQSRTSTNAHPQIPDPNSPRLQPPPEGIYKINWDASVRKVDCTIGVGIAIRDWQGRFMATMRMKKTMFLDAYLAESFAALQAVILAADIGINQIILEGDALQVVNDLLRDEENWGQAGLISMDTKAISRNFQTFLVHHVKRASNVIVHTLAKDTLTIDDVLVELEDVPNCIGSLVDPIE</sequence>
<protein>
    <submittedName>
        <fullName evidence="1">Uncharacterized protein</fullName>
    </submittedName>
</protein>
<dbReference type="Proteomes" id="UP001164250">
    <property type="component" value="Chromosome 10"/>
</dbReference>
<evidence type="ECO:0000313" key="1">
    <source>
        <dbReference type="EMBL" id="KAJ0086318.1"/>
    </source>
</evidence>
<evidence type="ECO:0000313" key="2">
    <source>
        <dbReference type="Proteomes" id="UP001164250"/>
    </source>
</evidence>
<proteinExistence type="predicted"/>